<sequence length="209" mass="22759">MKSVFKISVLTVAIAAVSIFSTPAIAGSAYESSFSAPLTSPVKLDIRLSEDMAYRAENLPKKLSDRGGSSRLNSGFGNNGYYGEKDLSQLQDRLRKRLTERFDKAGLVIDENASMTLVVTIEDAKPNRPTFKQLSKEPSLSFKSFGTGGAEVTGELIDAAGNSLGTADYSWFETNIRDAQFGSTWSDAHRAFRSFAKKIGKDLAQQPNI</sequence>
<dbReference type="RefSeq" id="WP_121099019.1">
    <property type="nucleotide sequence ID" value="NZ_RBII01000001.1"/>
</dbReference>
<dbReference type="Proteomes" id="UP000282211">
    <property type="component" value="Unassembled WGS sequence"/>
</dbReference>
<protein>
    <submittedName>
        <fullName evidence="2">Uncharacterized protein DUF3313</fullName>
    </submittedName>
</protein>
<dbReference type="AlphaFoldDB" id="A0A420WJL2"/>
<keyword evidence="3" id="KW-1185">Reference proteome</keyword>
<reference evidence="2 3" key="1">
    <citation type="submission" date="2018-10" db="EMBL/GenBank/DDBJ databases">
        <title>Genomic Encyclopedia of Type Strains, Phase IV (KMG-IV): sequencing the most valuable type-strain genomes for metagenomic binning, comparative biology and taxonomic classification.</title>
        <authorList>
            <person name="Goeker M."/>
        </authorList>
    </citation>
    <scope>NUCLEOTIDE SEQUENCE [LARGE SCALE GENOMIC DNA]</scope>
    <source>
        <strain evidence="2 3">DSM 22008</strain>
    </source>
</reference>
<dbReference type="OrthoDB" id="7191640at2"/>
<gene>
    <name evidence="2" type="ORF">DES40_0534</name>
</gene>
<organism evidence="2 3">
    <name type="scientific">Litorimonas taeanensis</name>
    <dbReference type="NCBI Taxonomy" id="568099"/>
    <lineage>
        <taxon>Bacteria</taxon>
        <taxon>Pseudomonadati</taxon>
        <taxon>Pseudomonadota</taxon>
        <taxon>Alphaproteobacteria</taxon>
        <taxon>Maricaulales</taxon>
        <taxon>Robiginitomaculaceae</taxon>
    </lineage>
</organism>
<dbReference type="InParanoid" id="A0A420WJL2"/>
<accession>A0A420WJL2</accession>
<feature type="chain" id="PRO_5019105975" evidence="1">
    <location>
        <begin position="27"/>
        <end position="209"/>
    </location>
</feature>
<evidence type="ECO:0000313" key="3">
    <source>
        <dbReference type="Proteomes" id="UP000282211"/>
    </source>
</evidence>
<evidence type="ECO:0000256" key="1">
    <source>
        <dbReference type="SAM" id="SignalP"/>
    </source>
</evidence>
<dbReference type="EMBL" id="RBII01000001">
    <property type="protein sequence ID" value="RKQ71221.1"/>
    <property type="molecule type" value="Genomic_DNA"/>
</dbReference>
<comment type="caution">
    <text evidence="2">The sequence shown here is derived from an EMBL/GenBank/DDBJ whole genome shotgun (WGS) entry which is preliminary data.</text>
</comment>
<keyword evidence="1" id="KW-0732">Signal</keyword>
<evidence type="ECO:0000313" key="2">
    <source>
        <dbReference type="EMBL" id="RKQ71221.1"/>
    </source>
</evidence>
<proteinExistence type="predicted"/>
<name>A0A420WJL2_9PROT</name>
<feature type="signal peptide" evidence="1">
    <location>
        <begin position="1"/>
        <end position="26"/>
    </location>
</feature>